<comment type="caution">
    <text evidence="1">The sequence shown here is derived from an EMBL/GenBank/DDBJ whole genome shotgun (WGS) entry which is preliminary data.</text>
</comment>
<organism evidence="1 2">
    <name type="scientific">Racocetra persica</name>
    <dbReference type="NCBI Taxonomy" id="160502"/>
    <lineage>
        <taxon>Eukaryota</taxon>
        <taxon>Fungi</taxon>
        <taxon>Fungi incertae sedis</taxon>
        <taxon>Mucoromycota</taxon>
        <taxon>Glomeromycotina</taxon>
        <taxon>Glomeromycetes</taxon>
        <taxon>Diversisporales</taxon>
        <taxon>Gigasporaceae</taxon>
        <taxon>Racocetra</taxon>
    </lineage>
</organism>
<sequence length="863" mass="95883">MTVIYSTLRKKETLGVLLSTRNTVVMVAKPLNDATLDTWSDEINYHEDPSFEGFQIIQYATYDDGTILLRVRPSTDDDCRASGLYFRLIRTDGTITPITLNNSVFRNISSKNYCFVNSGVAFTLKTLSTPTKNGPLWIPGYRFPIAYLVSNSPTDAIRIYGIAPNYILISYLCGNSDANVCGLVLNWSGNVLNSNASGVMSTINAGRINNISKFSPNYTSIFPLEDGGYGIVTAQYNTTNYTVQGTSFTPPWTVFVYFISEGNDAKGPFQLYQQTTESLDQLRIFSCSISFQSSGYNCIIYEVLVGATEPAFITIDFFRTGARRVSKIFTISGLSTHQFVVWDILNLFKGGYCVLRQNINTSVIDGLIYDNDGNSNGTWRMPTNYSYTRNIGVFPNNTLWAVANGPDNLTLTLVTSSALVDFRTVSPGNSSIIPLSSTPTLTISFTTNISLSSGNVSIYQSNGSFPILRQSFRGTDKQYVRLLNGTNIQFDVLTSTFNQRSSNYFIQVDNAFVEDVKNSQPLLGIRSSLWTVTTDSNDNSTNPDQKSAIIRLTPDGTKYFKNLPDSNRIQFASEMSQDISSVAPCDTKCIITTSNYQFDEHRQVLLRIDVKNYVNSLTERDPSKVVEDLDTLIKNRDVTKVSRGFYTSMLDPSFGTQPIPGADIDVLNILSSECGRLEELSAPFSTDAMKLIRIFNVIAVIIEDIPQLIILTWYQIYTVVPNIIPTIALASSCIILLFKFACLTYSSILLRRRLIDEHIPEKPATPSSGRESETSQEPPRVRSEYLTMKDGVPVVSFPREEDDRLSLKQVPSAHVEESITSVEEGKSGEIGVTLKKEQSSPTSEPGTPNVYQSKMIEKLDPTS</sequence>
<evidence type="ECO:0000313" key="1">
    <source>
        <dbReference type="EMBL" id="CAG8468475.1"/>
    </source>
</evidence>
<proteinExistence type="predicted"/>
<protein>
    <submittedName>
        <fullName evidence="1">12816_t:CDS:1</fullName>
    </submittedName>
</protein>
<reference evidence="1" key="1">
    <citation type="submission" date="2021-06" db="EMBL/GenBank/DDBJ databases">
        <authorList>
            <person name="Kallberg Y."/>
            <person name="Tangrot J."/>
            <person name="Rosling A."/>
        </authorList>
    </citation>
    <scope>NUCLEOTIDE SEQUENCE</scope>
    <source>
        <strain evidence="1">MA461A</strain>
    </source>
</reference>
<accession>A0ACA9KF31</accession>
<evidence type="ECO:0000313" key="2">
    <source>
        <dbReference type="Proteomes" id="UP000789920"/>
    </source>
</evidence>
<name>A0ACA9KF31_9GLOM</name>
<dbReference type="Proteomes" id="UP000789920">
    <property type="component" value="Unassembled WGS sequence"/>
</dbReference>
<dbReference type="EMBL" id="CAJVQC010000375">
    <property type="protein sequence ID" value="CAG8468475.1"/>
    <property type="molecule type" value="Genomic_DNA"/>
</dbReference>
<keyword evidence="2" id="KW-1185">Reference proteome</keyword>
<gene>
    <name evidence="1" type="ORF">RPERSI_LOCUS467</name>
</gene>